<comment type="caution">
    <text evidence="2">The sequence shown here is derived from an EMBL/GenBank/DDBJ whole genome shotgun (WGS) entry which is preliminary data.</text>
</comment>
<feature type="region of interest" description="Disordered" evidence="1">
    <location>
        <begin position="113"/>
        <end position="145"/>
    </location>
</feature>
<feature type="compositionally biased region" description="Polar residues" evidence="1">
    <location>
        <begin position="7"/>
        <end position="21"/>
    </location>
</feature>
<feature type="region of interest" description="Disordered" evidence="1">
    <location>
        <begin position="1"/>
        <end position="21"/>
    </location>
</feature>
<protein>
    <submittedName>
        <fullName evidence="2">Uncharacterized protein</fullName>
    </submittedName>
</protein>
<evidence type="ECO:0000313" key="3">
    <source>
        <dbReference type="Proteomes" id="UP001226084"/>
    </source>
</evidence>
<proteinExistence type="predicted"/>
<sequence>MAIETTRPISPQQLPTRAASSIQVQDPRVGAAAVAATILAMDPMIVAALSEEAANRQRAGGDGGPGRSIASAGVELTAPARTMEEAEQMLAGIVERLPSLLFAPLGLQDPVTSEEGAEVRATEGAASLLPPGTGGGQPDRSEGRVDATGFDARLAAIAANFGGGFASSNFVNLLLALQQVLLEFAANERTDSATMSTIRLRTSEFAGRTQVQAAVENFGTNLASGAVGFGIGAASMKKMYDATSTQIGSTQRNLRESNTTSITTDTMRVGAKTHATPSSALRPDRNVDGAPARAGTGNGRQAAQVEADLNANVSAMNFTGKRTGLDAVPAGAQEAHAIEMAKSQIPQFQATVTNMAIFPAVTGAIQSGGAILSQTTTVESDIAKQSADISGSTARTHQEQLANHRALIEAIAQLSATLLAQQHGTNQHILERA</sequence>
<name>A0AAP5AGX4_9GAMM</name>
<reference evidence="2" key="1">
    <citation type="submission" date="2023-07" db="EMBL/GenBank/DDBJ databases">
        <title>Functional and genomic diversity of the sorghum phyllosphere microbiome.</title>
        <authorList>
            <person name="Shade A."/>
        </authorList>
    </citation>
    <scope>NUCLEOTIDE SEQUENCE</scope>
    <source>
        <strain evidence="2">SORGH_AS_0457</strain>
    </source>
</reference>
<organism evidence="2 3">
    <name type="scientific">Stenotrophomonas rhizophila</name>
    <dbReference type="NCBI Taxonomy" id="216778"/>
    <lineage>
        <taxon>Bacteria</taxon>
        <taxon>Pseudomonadati</taxon>
        <taxon>Pseudomonadota</taxon>
        <taxon>Gammaproteobacteria</taxon>
        <taxon>Lysobacterales</taxon>
        <taxon>Lysobacteraceae</taxon>
        <taxon>Stenotrophomonas</taxon>
    </lineage>
</organism>
<feature type="region of interest" description="Disordered" evidence="1">
    <location>
        <begin position="271"/>
        <end position="299"/>
    </location>
</feature>
<dbReference type="EMBL" id="JAUTAS010000001">
    <property type="protein sequence ID" value="MDQ1107931.1"/>
    <property type="molecule type" value="Genomic_DNA"/>
</dbReference>
<evidence type="ECO:0000256" key="1">
    <source>
        <dbReference type="SAM" id="MobiDB-lite"/>
    </source>
</evidence>
<evidence type="ECO:0000313" key="2">
    <source>
        <dbReference type="EMBL" id="MDQ1107931.1"/>
    </source>
</evidence>
<dbReference type="Proteomes" id="UP001226084">
    <property type="component" value="Unassembled WGS sequence"/>
</dbReference>
<gene>
    <name evidence="2" type="ORF">QE424_001090</name>
</gene>
<dbReference type="AlphaFoldDB" id="A0AAP5AGX4"/>
<accession>A0AAP5AGX4</accession>